<evidence type="ECO:0000313" key="2">
    <source>
        <dbReference type="Proteomes" id="UP000611762"/>
    </source>
</evidence>
<keyword evidence="2" id="KW-1185">Reference proteome</keyword>
<evidence type="ECO:0000313" key="1">
    <source>
        <dbReference type="EMBL" id="MBC8539416.1"/>
    </source>
</evidence>
<dbReference type="EMBL" id="JACRSU010000001">
    <property type="protein sequence ID" value="MBC8539416.1"/>
    <property type="molecule type" value="Genomic_DNA"/>
</dbReference>
<reference evidence="1" key="1">
    <citation type="submission" date="2020-08" db="EMBL/GenBank/DDBJ databases">
        <title>Genome public.</title>
        <authorList>
            <person name="Liu C."/>
            <person name="Sun Q."/>
        </authorList>
    </citation>
    <scope>NUCLEOTIDE SEQUENCE</scope>
    <source>
        <strain evidence="1">H8</strain>
    </source>
</reference>
<accession>A0A926DJL0</accession>
<dbReference type="Proteomes" id="UP000611762">
    <property type="component" value="Unassembled WGS sequence"/>
</dbReference>
<comment type="caution">
    <text evidence="1">The sequence shown here is derived from an EMBL/GenBank/DDBJ whole genome shotgun (WGS) entry which is preliminary data.</text>
</comment>
<organism evidence="1 2">
    <name type="scientific">Congzhengia minquanensis</name>
    <dbReference type="NCBI Taxonomy" id="2763657"/>
    <lineage>
        <taxon>Bacteria</taxon>
        <taxon>Bacillati</taxon>
        <taxon>Bacillota</taxon>
        <taxon>Clostridia</taxon>
        <taxon>Eubacteriales</taxon>
        <taxon>Oscillospiraceae</taxon>
        <taxon>Congzhengia</taxon>
    </lineage>
</organism>
<sequence length="263" mass="31622">MSVSILINTCDKYEKIWPVFFKEFQRFWPKCEYKVYLNTETKSYSCDGLDINPLNIRTDVREAAWSGRLEDALKRIDSEFIITILDDFIFEEQVDADELEKCVLRMEQDYSIGVVQFTCGKGTYGRCKNYPEWEEQMPGDKYRINCQAALWNKSYFLKLLRRFESPWEFEKYGSFRSRRYKEKVYAWASEENYVFTYNWGKPIIGGKWNLDEVERLENKLGIKFDLSGRECIRNYYETIKLKGKPKRDLRWCIKKISHIRSLI</sequence>
<dbReference type="RefSeq" id="WP_249310516.1">
    <property type="nucleotide sequence ID" value="NZ_JACRSU010000001.1"/>
</dbReference>
<name>A0A926DJL0_9FIRM</name>
<proteinExistence type="predicted"/>
<dbReference type="AlphaFoldDB" id="A0A926DJL0"/>
<protein>
    <submittedName>
        <fullName evidence="1">Uncharacterized protein</fullName>
    </submittedName>
</protein>
<gene>
    <name evidence="1" type="ORF">H8698_00305</name>
</gene>